<feature type="compositionally biased region" description="Basic and acidic residues" evidence="1">
    <location>
        <begin position="99"/>
        <end position="118"/>
    </location>
</feature>
<dbReference type="KEGG" id="ppn:Palpr_2953"/>
<dbReference type="AlphaFoldDB" id="E4T0L8"/>
<organism evidence="3 4">
    <name type="scientific">Paludibacter propionicigenes (strain DSM 17365 / JCM 13257 / WB4)</name>
    <dbReference type="NCBI Taxonomy" id="694427"/>
    <lineage>
        <taxon>Bacteria</taxon>
        <taxon>Pseudomonadati</taxon>
        <taxon>Bacteroidota</taxon>
        <taxon>Bacteroidia</taxon>
        <taxon>Bacteroidales</taxon>
        <taxon>Paludibacteraceae</taxon>
        <taxon>Paludibacter</taxon>
    </lineage>
</organism>
<dbReference type="OrthoDB" id="1050733at2"/>
<sequence>MKDGFILYCSHYPTINKLSNEDKGKLLDAVFLYHIKGIEPKFDSFPVELAFSFLKQQFDRDEEKYLKTVEKNKSNGSKGGRPKKSEEPKQPSGIIGILEEPRKADKDKDKEKENNKEVKNKYEHKIPILKQDDGFLSSIPLEWNPIISKWLDFKKERKESYKSFTSLNIMFEKLKKFSNEDPIIGLEIIENSISSNYSGFFELKNNQNGTDKLSNSTNKITRNANDKSIYC</sequence>
<dbReference type="Pfam" id="PF19808">
    <property type="entry name" value="DUF6291"/>
    <property type="match status" value="1"/>
</dbReference>
<gene>
    <name evidence="3" type="ordered locus">Palpr_2953</name>
</gene>
<reference evidence="3 4" key="2">
    <citation type="journal article" date="2011" name="Stand. Genomic Sci.">
        <title>Complete genome sequence of Paludibacter propionicigenes type strain (WB4).</title>
        <authorList>
            <person name="Gronow S."/>
            <person name="Munk C."/>
            <person name="Lapidus A."/>
            <person name="Nolan M."/>
            <person name="Lucas S."/>
            <person name="Hammon N."/>
            <person name="Deshpande S."/>
            <person name="Cheng J.F."/>
            <person name="Tapia R."/>
            <person name="Han C."/>
            <person name="Goodwin L."/>
            <person name="Pitluck S."/>
            <person name="Liolios K."/>
            <person name="Ivanova N."/>
            <person name="Mavromatis K."/>
            <person name="Mikhailova N."/>
            <person name="Pati A."/>
            <person name="Chen A."/>
            <person name="Palaniappan K."/>
            <person name="Land M."/>
            <person name="Hauser L."/>
            <person name="Chang Y.J."/>
            <person name="Jeffries C.D."/>
            <person name="Brambilla E."/>
            <person name="Rohde M."/>
            <person name="Goker M."/>
            <person name="Detter J.C."/>
            <person name="Woyke T."/>
            <person name="Bristow J."/>
            <person name="Eisen J.A."/>
            <person name="Markowitz V."/>
            <person name="Hugenholtz P."/>
            <person name="Kyrpides N.C."/>
            <person name="Klenk H.P."/>
        </authorList>
    </citation>
    <scope>NUCLEOTIDE SEQUENCE [LARGE SCALE GENOMIC DNA]</scope>
    <source>
        <strain evidence="4">DSM 17365 / JCM 13257 / WB4</strain>
    </source>
</reference>
<protein>
    <recommendedName>
        <fullName evidence="2">DUF6291 domain-containing protein</fullName>
    </recommendedName>
</protein>
<evidence type="ECO:0000259" key="2">
    <source>
        <dbReference type="Pfam" id="PF19808"/>
    </source>
</evidence>
<feature type="domain" description="DUF6291" evidence="2">
    <location>
        <begin position="5"/>
        <end position="83"/>
    </location>
</feature>
<proteinExistence type="predicted"/>
<accession>E4T0L8</accession>
<keyword evidence="4" id="KW-1185">Reference proteome</keyword>
<dbReference type="eggNOG" id="ENOG5030JVY">
    <property type="taxonomic scope" value="Bacteria"/>
</dbReference>
<dbReference type="EMBL" id="CP002345">
    <property type="protein sequence ID" value="ADQ81082.1"/>
    <property type="molecule type" value="Genomic_DNA"/>
</dbReference>
<name>E4T0L8_PALPW</name>
<evidence type="ECO:0000256" key="1">
    <source>
        <dbReference type="SAM" id="MobiDB-lite"/>
    </source>
</evidence>
<dbReference type="InterPro" id="IPR046258">
    <property type="entry name" value="DUF6291"/>
</dbReference>
<dbReference type="RefSeq" id="WP_013446451.1">
    <property type="nucleotide sequence ID" value="NC_014734.1"/>
</dbReference>
<evidence type="ECO:0000313" key="4">
    <source>
        <dbReference type="Proteomes" id="UP000008718"/>
    </source>
</evidence>
<dbReference type="STRING" id="694427.Palpr_2953"/>
<feature type="region of interest" description="Disordered" evidence="1">
    <location>
        <begin position="69"/>
        <end position="118"/>
    </location>
</feature>
<reference key="1">
    <citation type="submission" date="2010-11" db="EMBL/GenBank/DDBJ databases">
        <title>The complete genome of Paludibacter propionicigenes DSM 17365.</title>
        <authorList>
            <consortium name="US DOE Joint Genome Institute (JGI-PGF)"/>
            <person name="Lucas S."/>
            <person name="Copeland A."/>
            <person name="Lapidus A."/>
            <person name="Bruce D."/>
            <person name="Goodwin L."/>
            <person name="Pitluck S."/>
            <person name="Kyrpides N."/>
            <person name="Mavromatis K."/>
            <person name="Ivanova N."/>
            <person name="Munk A.C."/>
            <person name="Brettin T."/>
            <person name="Detter J.C."/>
            <person name="Han C."/>
            <person name="Tapia R."/>
            <person name="Land M."/>
            <person name="Hauser L."/>
            <person name="Markowitz V."/>
            <person name="Cheng J.-F."/>
            <person name="Hugenholtz P."/>
            <person name="Woyke T."/>
            <person name="Wu D."/>
            <person name="Gronow S."/>
            <person name="Wellnitz S."/>
            <person name="Brambilla E."/>
            <person name="Klenk H.-P."/>
            <person name="Eisen J.A."/>
        </authorList>
    </citation>
    <scope>NUCLEOTIDE SEQUENCE</scope>
    <source>
        <strain>WB4</strain>
    </source>
</reference>
<evidence type="ECO:0000313" key="3">
    <source>
        <dbReference type="EMBL" id="ADQ81082.1"/>
    </source>
</evidence>
<dbReference type="Proteomes" id="UP000008718">
    <property type="component" value="Chromosome"/>
</dbReference>
<dbReference type="HOGENOM" id="CLU_1198840_0_0_10"/>